<feature type="compositionally biased region" description="Pro residues" evidence="1">
    <location>
        <begin position="445"/>
        <end position="462"/>
    </location>
</feature>
<name>A0A6J2UUJ3_CHACN</name>
<feature type="region of interest" description="Disordered" evidence="1">
    <location>
        <begin position="560"/>
        <end position="642"/>
    </location>
</feature>
<dbReference type="InParanoid" id="A0A6J2UUJ3"/>
<dbReference type="AlphaFoldDB" id="A0A6J2UUJ3"/>
<reference evidence="3" key="1">
    <citation type="submission" date="2025-08" db="UniProtKB">
        <authorList>
            <consortium name="RefSeq"/>
        </authorList>
    </citation>
    <scope>IDENTIFICATION</scope>
</reference>
<feature type="compositionally biased region" description="Basic and acidic residues" evidence="1">
    <location>
        <begin position="189"/>
        <end position="223"/>
    </location>
</feature>
<feature type="region of interest" description="Disordered" evidence="1">
    <location>
        <begin position="104"/>
        <end position="127"/>
    </location>
</feature>
<dbReference type="Proteomes" id="UP000504632">
    <property type="component" value="Chromosome 3"/>
</dbReference>
<dbReference type="PANTHER" id="PTHR22028:SF5">
    <property type="entry name" value="COILED-COIL DOMAIN-CONTAINING PROTEIN 191"/>
    <property type="match status" value="1"/>
</dbReference>
<evidence type="ECO:0000313" key="2">
    <source>
        <dbReference type="Proteomes" id="UP000504632"/>
    </source>
</evidence>
<feature type="compositionally biased region" description="Basic and acidic residues" evidence="1">
    <location>
        <begin position="570"/>
        <end position="642"/>
    </location>
</feature>
<gene>
    <name evidence="3" type="primary">ccdc191</name>
</gene>
<protein>
    <submittedName>
        <fullName evidence="3">Coiled-coil domain-containing protein 191</fullName>
    </submittedName>
</protein>
<proteinExistence type="predicted"/>
<feature type="region of interest" description="Disordered" evidence="1">
    <location>
        <begin position="187"/>
        <end position="223"/>
    </location>
</feature>
<dbReference type="CTD" id="57577"/>
<accession>A0A6J2UUJ3</accession>
<feature type="region of interest" description="Disordered" evidence="1">
    <location>
        <begin position="439"/>
        <end position="481"/>
    </location>
</feature>
<evidence type="ECO:0000256" key="1">
    <source>
        <dbReference type="SAM" id="MobiDB-lite"/>
    </source>
</evidence>
<keyword evidence="2" id="KW-1185">Reference proteome</keyword>
<dbReference type="InterPro" id="IPR052270">
    <property type="entry name" value="CACF_protein"/>
</dbReference>
<dbReference type="GeneID" id="115806440"/>
<dbReference type="PANTHER" id="PTHR22028">
    <property type="entry name" value="SFI1 SPINDLE BODY DOMAIN-CONTAINING PROTEIN-RELATED"/>
    <property type="match status" value="1"/>
</dbReference>
<organism evidence="2 3">
    <name type="scientific">Chanos chanos</name>
    <name type="common">Milkfish</name>
    <name type="synonym">Mugil chanos</name>
    <dbReference type="NCBI Taxonomy" id="29144"/>
    <lineage>
        <taxon>Eukaryota</taxon>
        <taxon>Metazoa</taxon>
        <taxon>Chordata</taxon>
        <taxon>Craniata</taxon>
        <taxon>Vertebrata</taxon>
        <taxon>Euteleostomi</taxon>
        <taxon>Actinopterygii</taxon>
        <taxon>Neopterygii</taxon>
        <taxon>Teleostei</taxon>
        <taxon>Ostariophysi</taxon>
        <taxon>Gonorynchiformes</taxon>
        <taxon>Chanidae</taxon>
        <taxon>Chanos</taxon>
    </lineage>
</organism>
<dbReference type="OrthoDB" id="6256972at2759"/>
<dbReference type="RefSeq" id="XP_030622997.1">
    <property type="nucleotide sequence ID" value="XM_030767137.1"/>
</dbReference>
<evidence type="ECO:0000313" key="3">
    <source>
        <dbReference type="RefSeq" id="XP_030622997.1"/>
    </source>
</evidence>
<sequence>MAYPGHKQDIFRWKRITKNKTLAGNKVQANNDDIDQWIKRVEMASQFAISEVFSKQKTYGAKPSHVVALQSMDQLQDHDDSYTEAQSLLSDWMNRKLRLELEMDEEEEEEMKDSPEAKPSGQPVSLNYSNFDDMYSHLAEQEETAAVGSFLQELMESEVLGSEIVHDLHLDSEREKRKWKTRNPSVTMEMRHRQVKENRARRDAERTKHWREREVQKEAQEEVQKLEQEAQRRRRQEERRQEELLQQEMTRLRKQMEERRKTEQLVRCMERERSEKKRGVQTAEVPKPLLSSTQKLQDTKLQQRLQQVEAKVHINNLKCMQRHFSAWYCVLLEKRVWLGKAAALCDWRRQLRAWRAWRALVWLRKEEREAERTEQELRQDHRRCQIALEGDRRRILGRYFRDWRLWCRMASERRELLRQQEETRRKMAALISAAASGKLVAEPPHQTPPPPLPPPPPPPVTSAPPSSAVTDGAPRFGAPPTQAWQVTRRHATLSAAELRRAKLVSAPSVPSAEARDGRFENRYRVQQRLIADQTRLLKEQQEQIALLRERQNVLELQQQAERTAPAQQAMEERAQQRAERRREVEEMKKKREEDRLAQMRAEEEERHRKEEEEKAAQAERRREERRRQREREQQRQQRLEREQLLSQQASEHYHRTLLHNYGLTPWKRMIDLCHGNAQLAGDHHRRTLLRRCLSSWRRAADEAQAAKRASAHQLYQRTLLHKALSSWKRVKDVSVVQEARAERFYRARTLRRFFAALLGHVTEERLAAWDQEQLAVEHSKRRAVCRCFAAWRRLPGVLREERERETRREQLRRKVAEILPDYRPSPRNDVWSPAPGF</sequence>